<organism evidence="2 3">
    <name type="scientific">Ostreococcus lucimarinus (strain CCE9901)</name>
    <dbReference type="NCBI Taxonomy" id="436017"/>
    <lineage>
        <taxon>Eukaryota</taxon>
        <taxon>Viridiplantae</taxon>
        <taxon>Chlorophyta</taxon>
        <taxon>Mamiellophyceae</taxon>
        <taxon>Mamiellales</taxon>
        <taxon>Bathycoccaceae</taxon>
        <taxon>Ostreococcus</taxon>
    </lineage>
</organism>
<accession>A4RT32</accession>
<dbReference type="GeneID" id="5000496"/>
<keyword evidence="3" id="KW-1185">Reference proteome</keyword>
<name>A4RT32_OSTLU</name>
<dbReference type="InterPro" id="IPR000719">
    <property type="entry name" value="Prot_kinase_dom"/>
</dbReference>
<dbReference type="PROSITE" id="PS50011">
    <property type="entry name" value="PROTEIN_KINASE_DOM"/>
    <property type="match status" value="1"/>
</dbReference>
<evidence type="ECO:0000313" key="2">
    <source>
        <dbReference type="EMBL" id="ABO94436.1"/>
    </source>
</evidence>
<dbReference type="Gene3D" id="1.10.510.10">
    <property type="entry name" value="Transferase(Phosphotransferase) domain 1"/>
    <property type="match status" value="1"/>
</dbReference>
<dbReference type="eggNOG" id="KOG1235">
    <property type="taxonomic scope" value="Eukaryota"/>
</dbReference>
<gene>
    <name evidence="2" type="primary">Abc1</name>
    <name evidence="2" type="ORF">OSTLU_119489</name>
</gene>
<evidence type="ECO:0000259" key="1">
    <source>
        <dbReference type="PROSITE" id="PS50011"/>
    </source>
</evidence>
<dbReference type="Gramene" id="ABO94436">
    <property type="protein sequence ID" value="ABO94436"/>
    <property type="gene ID" value="OSTLU_119489"/>
</dbReference>
<dbReference type="PANTHER" id="PTHR43173:SF24">
    <property type="entry name" value="ABC1 ATYPICAL KINASE-LIKE DOMAIN-CONTAINING PROTEIN"/>
    <property type="match status" value="1"/>
</dbReference>
<dbReference type="InterPro" id="IPR011009">
    <property type="entry name" value="Kinase-like_dom_sf"/>
</dbReference>
<dbReference type="CDD" id="cd05121">
    <property type="entry name" value="ABC1_ADCK3-like"/>
    <property type="match status" value="1"/>
</dbReference>
<dbReference type="KEGG" id="olu:OSTLU_119489"/>
<evidence type="ECO:0000313" key="3">
    <source>
        <dbReference type="Proteomes" id="UP000001568"/>
    </source>
</evidence>
<dbReference type="SMART" id="SM00220">
    <property type="entry name" value="S_TKc"/>
    <property type="match status" value="1"/>
</dbReference>
<dbReference type="EMBL" id="CP000582">
    <property type="protein sequence ID" value="ABO94436.1"/>
    <property type="molecule type" value="Genomic_DNA"/>
</dbReference>
<protein>
    <submittedName>
        <fullName evidence="2">ABC1 family protein-like protein</fullName>
    </submittedName>
</protein>
<sequence length="626" mass="71324">MPTEDRGGLSGPTVLKFLRTTSLVAFKLWAPGPFKLVLCKDLLRSVQMALVKTRSVQKNILCDNSSCTTPVPLLSRVFHGVSTSIIWRLQLNVELLGLCVRFLLPGTFRTLQFYNLLFKLTCGYVKTAVWDIRTAKCISELKECWDSRHSKAANLTKRTLLKLSGFYLKVAQVFATKADLLPKEYVHALSCVLDDCAPMPVGEVKRVVERELGAPISKIFHRFDLQPIGSATIAQVHRAVLQDGRHVAVKVQNTRNKKLMRFDLRNMLFVSRLLDRLRVYLPFDHTSILVEYSTQVPLEFDFNRERRMLSVLGRRISSNHKVRVPAPIDGLCTAQVLTMTLIEGKPLATFTSVSSKKNVEGNLDYLRDNLRELLASFGFQILNLGVFHSDPHPGNILLRDFRDIALIDFGQVKILSDETRVLFAHLVVSLYEESDQLYAILKTLKVEFTINDPKLIRTIASILFDTRMDIPEALVSPLDSEFPAELRSVRINVIPTEVFMIIRIIAIFRGIFSALDIDLHARKLWVSSARQTILDSERVYNFNILATPRNEVNIVDQLKHFSAWLALHGLPHQREYMMAFAKLHVFCIKDLRKLAAENERSALDAVFANFSEQDRSRCLKLCYEHS</sequence>
<dbReference type="HOGENOM" id="CLU_443029_0_0_1"/>
<dbReference type="PANTHER" id="PTHR43173">
    <property type="entry name" value="ABC1 FAMILY PROTEIN"/>
    <property type="match status" value="1"/>
</dbReference>
<dbReference type="SUPFAM" id="SSF56112">
    <property type="entry name" value="Protein kinase-like (PK-like)"/>
    <property type="match status" value="1"/>
</dbReference>
<dbReference type="OMA" id="FDTRMDI"/>
<dbReference type="OrthoDB" id="427480at2759"/>
<dbReference type="InterPro" id="IPR004147">
    <property type="entry name" value="ABC1_dom"/>
</dbReference>
<feature type="domain" description="Protein kinase" evidence="1">
    <location>
        <begin position="222"/>
        <end position="587"/>
    </location>
</feature>
<dbReference type="GO" id="GO:0004672">
    <property type="term" value="F:protein kinase activity"/>
    <property type="evidence" value="ECO:0007669"/>
    <property type="project" value="InterPro"/>
</dbReference>
<dbReference type="AlphaFoldDB" id="A4RT32"/>
<dbReference type="GO" id="GO:0005524">
    <property type="term" value="F:ATP binding"/>
    <property type="evidence" value="ECO:0007669"/>
    <property type="project" value="InterPro"/>
</dbReference>
<dbReference type="InterPro" id="IPR051130">
    <property type="entry name" value="Mito_struct-func_regulator"/>
</dbReference>
<dbReference type="Pfam" id="PF03109">
    <property type="entry name" value="ABC1"/>
    <property type="match status" value="1"/>
</dbReference>
<dbReference type="Proteomes" id="UP000001568">
    <property type="component" value="Chromosome 2"/>
</dbReference>
<reference evidence="2 3" key="1">
    <citation type="journal article" date="2007" name="Proc. Natl. Acad. Sci. U.S.A.">
        <title>The tiny eukaryote Ostreococcus provides genomic insights into the paradox of plankton speciation.</title>
        <authorList>
            <person name="Palenik B."/>
            <person name="Grimwood J."/>
            <person name="Aerts A."/>
            <person name="Rouze P."/>
            <person name="Salamov A."/>
            <person name="Putnam N."/>
            <person name="Dupont C."/>
            <person name="Jorgensen R."/>
            <person name="Derelle E."/>
            <person name="Rombauts S."/>
            <person name="Zhou K."/>
            <person name="Otillar R."/>
            <person name="Merchant S.S."/>
            <person name="Podell S."/>
            <person name="Gaasterland T."/>
            <person name="Napoli C."/>
            <person name="Gendler K."/>
            <person name="Manuell A."/>
            <person name="Tai V."/>
            <person name="Vallon O."/>
            <person name="Piganeau G."/>
            <person name="Jancek S."/>
            <person name="Heijde M."/>
            <person name="Jabbari K."/>
            <person name="Bowler C."/>
            <person name="Lohr M."/>
            <person name="Robbens S."/>
            <person name="Werner G."/>
            <person name="Dubchak I."/>
            <person name="Pazour G.J."/>
            <person name="Ren Q."/>
            <person name="Paulsen I."/>
            <person name="Delwiche C."/>
            <person name="Schmutz J."/>
            <person name="Rokhsar D."/>
            <person name="Van de Peer Y."/>
            <person name="Moreau H."/>
            <person name="Grigoriev I.V."/>
        </authorList>
    </citation>
    <scope>NUCLEOTIDE SEQUENCE [LARGE SCALE GENOMIC DNA]</scope>
    <source>
        <strain evidence="2 3">CCE9901</strain>
    </source>
</reference>
<dbReference type="RefSeq" id="XP_001416143.1">
    <property type="nucleotide sequence ID" value="XM_001416106.1"/>
</dbReference>
<proteinExistence type="predicted"/>